<sequence>MSPRVPGYPADDPARHRVPEPVHDPAADQTADPTADLTHDPVRRQGVDADPPSAGEAVRHRRRRRLGTVVMVLGGAVALALLATELAVADLGRVLSSSSPAWFAVVLGGALLTFVGAATTVVAVSPVTLRPLTALAVQVAGTFVNLLGPAGLGGMALNARHMARRGAGAAAAVAAVVAVQATSLVVTAVVLAGVVLASGRTAEGVRLLPGAVTLVTAGVLVALVGVVLAVRPLRSWVLPRVREPLQGAAAALRGLARAPERLVLALVGSALVTGGFLLALGASVAAYGASVPLLELAVVLFAGTAVGSLFPTPGGVGAVEAAITGGLVAVGVPAEPALLSAVTYRIATLWLWVAPGWVLTLLLRRAGDL</sequence>
<feature type="transmembrane region" description="Helical" evidence="7">
    <location>
        <begin position="262"/>
        <end position="286"/>
    </location>
</feature>
<feature type="compositionally biased region" description="Low complexity" evidence="6">
    <location>
        <begin position="27"/>
        <end position="36"/>
    </location>
</feature>
<comment type="subcellular location">
    <subcellularLocation>
        <location evidence="1">Cell membrane</location>
        <topology evidence="1">Multi-pass membrane protein</topology>
    </subcellularLocation>
</comment>
<dbReference type="Proteomes" id="UP001387100">
    <property type="component" value="Unassembled WGS sequence"/>
</dbReference>
<reference evidence="8 9" key="1">
    <citation type="journal article" date="2017" name="Int. J. Syst. Evol. Microbiol.">
        <title>Pseudokineococcus basanitobsidens sp. nov., isolated from volcanic rock.</title>
        <authorList>
            <person name="Lee D.W."/>
            <person name="Park M.Y."/>
            <person name="Kim J.J."/>
            <person name="Kim B.S."/>
        </authorList>
    </citation>
    <scope>NUCLEOTIDE SEQUENCE [LARGE SCALE GENOMIC DNA]</scope>
    <source>
        <strain evidence="8 9">DSM 103726</strain>
    </source>
</reference>
<keyword evidence="5 7" id="KW-0472">Membrane</keyword>
<feature type="transmembrane region" description="Helical" evidence="7">
    <location>
        <begin position="101"/>
        <end position="123"/>
    </location>
</feature>
<feature type="transmembrane region" description="Helical" evidence="7">
    <location>
        <begin position="69"/>
        <end position="89"/>
    </location>
</feature>
<dbReference type="PANTHER" id="PTHR39087">
    <property type="entry name" value="UPF0104 MEMBRANE PROTEIN MJ1595"/>
    <property type="match status" value="1"/>
</dbReference>
<gene>
    <name evidence="8" type="ORF">WDZ17_06360</name>
</gene>
<feature type="transmembrane region" description="Helical" evidence="7">
    <location>
        <begin position="135"/>
        <end position="157"/>
    </location>
</feature>
<dbReference type="InterPro" id="IPR022791">
    <property type="entry name" value="L-PG_synthase/AglD"/>
</dbReference>
<keyword evidence="2" id="KW-1003">Cell membrane</keyword>
<evidence type="ECO:0000256" key="6">
    <source>
        <dbReference type="SAM" id="MobiDB-lite"/>
    </source>
</evidence>
<feature type="transmembrane region" description="Helical" evidence="7">
    <location>
        <begin position="207"/>
        <end position="230"/>
    </location>
</feature>
<feature type="transmembrane region" description="Helical" evidence="7">
    <location>
        <begin position="342"/>
        <end position="363"/>
    </location>
</feature>
<evidence type="ECO:0000313" key="8">
    <source>
        <dbReference type="EMBL" id="MEJ5944916.1"/>
    </source>
</evidence>
<keyword evidence="9" id="KW-1185">Reference proteome</keyword>
<evidence type="ECO:0000256" key="5">
    <source>
        <dbReference type="ARBA" id="ARBA00023136"/>
    </source>
</evidence>
<keyword evidence="4 7" id="KW-1133">Transmembrane helix</keyword>
<feature type="transmembrane region" description="Helical" evidence="7">
    <location>
        <begin position="293"/>
        <end position="310"/>
    </location>
</feature>
<evidence type="ECO:0000256" key="7">
    <source>
        <dbReference type="SAM" id="Phobius"/>
    </source>
</evidence>
<name>A0ABU8RIK5_9ACTN</name>
<dbReference type="EMBL" id="JBBIAA010000004">
    <property type="protein sequence ID" value="MEJ5944916.1"/>
    <property type="molecule type" value="Genomic_DNA"/>
</dbReference>
<evidence type="ECO:0000256" key="1">
    <source>
        <dbReference type="ARBA" id="ARBA00004651"/>
    </source>
</evidence>
<feature type="compositionally biased region" description="Basic and acidic residues" evidence="6">
    <location>
        <begin position="12"/>
        <end position="26"/>
    </location>
</feature>
<feature type="compositionally biased region" description="Basic and acidic residues" evidence="6">
    <location>
        <begin position="37"/>
        <end position="47"/>
    </location>
</feature>
<dbReference type="PANTHER" id="PTHR39087:SF2">
    <property type="entry name" value="UPF0104 MEMBRANE PROTEIN MJ1595"/>
    <property type="match status" value="1"/>
</dbReference>
<dbReference type="RefSeq" id="WP_339574296.1">
    <property type="nucleotide sequence ID" value="NZ_JBBIAA010000004.1"/>
</dbReference>
<feature type="region of interest" description="Disordered" evidence="6">
    <location>
        <begin position="1"/>
        <end position="60"/>
    </location>
</feature>
<evidence type="ECO:0000313" key="9">
    <source>
        <dbReference type="Proteomes" id="UP001387100"/>
    </source>
</evidence>
<proteinExistence type="predicted"/>
<protein>
    <submittedName>
        <fullName evidence="8">Lysylphosphatidylglycerol synthase transmembrane domain-containing protein</fullName>
    </submittedName>
</protein>
<evidence type="ECO:0000256" key="2">
    <source>
        <dbReference type="ARBA" id="ARBA00022475"/>
    </source>
</evidence>
<evidence type="ECO:0000256" key="4">
    <source>
        <dbReference type="ARBA" id="ARBA00022989"/>
    </source>
</evidence>
<accession>A0ABU8RIK5</accession>
<keyword evidence="3 7" id="KW-0812">Transmembrane</keyword>
<evidence type="ECO:0000256" key="3">
    <source>
        <dbReference type="ARBA" id="ARBA00022692"/>
    </source>
</evidence>
<comment type="caution">
    <text evidence="8">The sequence shown here is derived from an EMBL/GenBank/DDBJ whole genome shotgun (WGS) entry which is preliminary data.</text>
</comment>
<organism evidence="8 9">
    <name type="scientific">Pseudokineococcus basanitobsidens</name>
    <dbReference type="NCBI Taxonomy" id="1926649"/>
    <lineage>
        <taxon>Bacteria</taxon>
        <taxon>Bacillati</taxon>
        <taxon>Actinomycetota</taxon>
        <taxon>Actinomycetes</taxon>
        <taxon>Kineosporiales</taxon>
        <taxon>Kineosporiaceae</taxon>
        <taxon>Pseudokineococcus</taxon>
    </lineage>
</organism>
<dbReference type="Pfam" id="PF03706">
    <property type="entry name" value="LPG_synthase_TM"/>
    <property type="match status" value="1"/>
</dbReference>
<feature type="transmembrane region" description="Helical" evidence="7">
    <location>
        <begin position="169"/>
        <end position="195"/>
    </location>
</feature>